<dbReference type="AlphaFoldDB" id="A0A7R9Z4H6"/>
<accession>A0A7R9Z4H6</accession>
<reference evidence="1" key="1">
    <citation type="submission" date="2021-01" db="EMBL/GenBank/DDBJ databases">
        <authorList>
            <person name="Corre E."/>
            <person name="Pelletier E."/>
            <person name="Niang G."/>
            <person name="Scheremetjew M."/>
            <person name="Finn R."/>
            <person name="Kale V."/>
            <person name="Holt S."/>
            <person name="Cochrane G."/>
            <person name="Meng A."/>
            <person name="Brown T."/>
            <person name="Cohen L."/>
        </authorList>
    </citation>
    <scope>NUCLEOTIDE SEQUENCE</scope>
    <source>
        <strain evidence="1">CCMP219</strain>
    </source>
</reference>
<gene>
    <name evidence="1" type="ORF">CEUR00632_LOCUS17400</name>
</gene>
<evidence type="ECO:0000313" key="1">
    <source>
        <dbReference type="EMBL" id="CAD8304098.1"/>
    </source>
</evidence>
<protein>
    <submittedName>
        <fullName evidence="1">Uncharacterized protein</fullName>
    </submittedName>
</protein>
<name>A0A7R9Z4H6_9CHLO</name>
<organism evidence="1">
    <name type="scientific">Chlamydomonas euryale</name>
    <dbReference type="NCBI Taxonomy" id="1486919"/>
    <lineage>
        <taxon>Eukaryota</taxon>
        <taxon>Viridiplantae</taxon>
        <taxon>Chlorophyta</taxon>
        <taxon>core chlorophytes</taxon>
        <taxon>Chlorophyceae</taxon>
        <taxon>CS clade</taxon>
        <taxon>Chlamydomonadales</taxon>
        <taxon>Chlamydomonadaceae</taxon>
        <taxon>Chlamydomonas</taxon>
    </lineage>
</organism>
<proteinExistence type="predicted"/>
<sequence>MTPDNRGIEEAHEHAWERICSVALLRRIEMIQAKPAEAYGLGDLEAAALVDSMSKYRHPHAGFLEGDNPMQPQATFLCQVFEGRCRMLASQGCDGAPVRCSSEHLNVWAELHPVCSCEQDRQTMASTPARNEASIFYFNYGMHVMHLFPVCQFVNIRKWLHALQARACNG</sequence>
<dbReference type="EMBL" id="HBEC01037444">
    <property type="protein sequence ID" value="CAD8304098.1"/>
    <property type="molecule type" value="Transcribed_RNA"/>
</dbReference>